<dbReference type="EMBL" id="MU006217">
    <property type="protein sequence ID" value="KAF2832177.1"/>
    <property type="molecule type" value="Genomic_DNA"/>
</dbReference>
<dbReference type="Gene3D" id="3.40.50.1000">
    <property type="entry name" value="HAD superfamily/HAD-like"/>
    <property type="match status" value="1"/>
</dbReference>
<dbReference type="SUPFAM" id="SSF56784">
    <property type="entry name" value="HAD-like"/>
    <property type="match status" value="1"/>
</dbReference>
<evidence type="ECO:0008006" key="3">
    <source>
        <dbReference type="Google" id="ProtNLM"/>
    </source>
</evidence>
<accession>A0A6A7AHM8</accession>
<sequence>MSKKPYPKRDPIHWVLDWDGTITKRDTLDALVNIAASTKPNFPTINRWKQIVIAYLSDYTSTLEVLAPGGALPTTIEGERKLLKDLKVVEQRSLDRVYEAKIFEDVTNKQIEEGANKAIREGNVALRPGCLEFLQRMSSAEGNMLHILSVNWSRHFISSCLKSAGAEVDPSPVLANELQGIARGEPSSGQISPDGETKIVASDDKLRYLEKLREDSIAPIVYVGDSWTDIECLLAADLGICIRDEPMGSSQKKLAEGFERLEIHCPHLSESKEQDDDTSIMWTRDFLEIHEWASHRGMRNSATQGR</sequence>
<dbReference type="AlphaFoldDB" id="A0A6A7AHM8"/>
<keyword evidence="2" id="KW-1185">Reference proteome</keyword>
<dbReference type="Proteomes" id="UP000799424">
    <property type="component" value="Unassembled WGS sequence"/>
</dbReference>
<dbReference type="Pfam" id="PF12710">
    <property type="entry name" value="HAD"/>
    <property type="match status" value="1"/>
</dbReference>
<protein>
    <recommendedName>
        <fullName evidence="3">HAD-like protein</fullName>
    </recommendedName>
</protein>
<dbReference type="InterPro" id="IPR050849">
    <property type="entry name" value="HAD-like_hydrolase_phosphatase"/>
</dbReference>
<organism evidence="1 2">
    <name type="scientific">Ophiobolus disseminans</name>
    <dbReference type="NCBI Taxonomy" id="1469910"/>
    <lineage>
        <taxon>Eukaryota</taxon>
        <taxon>Fungi</taxon>
        <taxon>Dikarya</taxon>
        <taxon>Ascomycota</taxon>
        <taxon>Pezizomycotina</taxon>
        <taxon>Dothideomycetes</taxon>
        <taxon>Pleosporomycetidae</taxon>
        <taxon>Pleosporales</taxon>
        <taxon>Pleosporineae</taxon>
        <taxon>Phaeosphaeriaceae</taxon>
        <taxon>Ophiobolus</taxon>
    </lineage>
</organism>
<dbReference type="PANTHER" id="PTHR28181:SF1">
    <property type="entry name" value="COLD TOLERANCE PROTEIN 1"/>
    <property type="match status" value="1"/>
</dbReference>
<dbReference type="CDD" id="cd01427">
    <property type="entry name" value="HAD_like"/>
    <property type="match status" value="1"/>
</dbReference>
<name>A0A6A7AHM8_9PLEO</name>
<reference evidence="1" key="1">
    <citation type="journal article" date="2020" name="Stud. Mycol.">
        <title>101 Dothideomycetes genomes: a test case for predicting lifestyles and emergence of pathogens.</title>
        <authorList>
            <person name="Haridas S."/>
            <person name="Albert R."/>
            <person name="Binder M."/>
            <person name="Bloem J."/>
            <person name="Labutti K."/>
            <person name="Salamov A."/>
            <person name="Andreopoulos B."/>
            <person name="Baker S."/>
            <person name="Barry K."/>
            <person name="Bills G."/>
            <person name="Bluhm B."/>
            <person name="Cannon C."/>
            <person name="Castanera R."/>
            <person name="Culley D."/>
            <person name="Daum C."/>
            <person name="Ezra D."/>
            <person name="Gonzalez J."/>
            <person name="Henrissat B."/>
            <person name="Kuo A."/>
            <person name="Liang C."/>
            <person name="Lipzen A."/>
            <person name="Lutzoni F."/>
            <person name="Magnuson J."/>
            <person name="Mondo S."/>
            <person name="Nolan M."/>
            <person name="Ohm R."/>
            <person name="Pangilinan J."/>
            <person name="Park H.-J."/>
            <person name="Ramirez L."/>
            <person name="Alfaro M."/>
            <person name="Sun H."/>
            <person name="Tritt A."/>
            <person name="Yoshinaga Y."/>
            <person name="Zwiers L.-H."/>
            <person name="Turgeon B."/>
            <person name="Goodwin S."/>
            <person name="Spatafora J."/>
            <person name="Crous P."/>
            <person name="Grigoriev I."/>
        </authorList>
    </citation>
    <scope>NUCLEOTIDE SEQUENCE</scope>
    <source>
        <strain evidence="1">CBS 113818</strain>
    </source>
</reference>
<dbReference type="InterPro" id="IPR036412">
    <property type="entry name" value="HAD-like_sf"/>
</dbReference>
<dbReference type="InterPro" id="IPR023214">
    <property type="entry name" value="HAD_sf"/>
</dbReference>
<dbReference type="OrthoDB" id="10255128at2759"/>
<dbReference type="PANTHER" id="PTHR28181">
    <property type="entry name" value="UPF0655 PROTEIN YCR015C"/>
    <property type="match status" value="1"/>
</dbReference>
<evidence type="ECO:0000313" key="1">
    <source>
        <dbReference type="EMBL" id="KAF2832177.1"/>
    </source>
</evidence>
<gene>
    <name evidence="1" type="ORF">CC86DRAFT_280234</name>
</gene>
<evidence type="ECO:0000313" key="2">
    <source>
        <dbReference type="Proteomes" id="UP000799424"/>
    </source>
</evidence>
<proteinExistence type="predicted"/>